<name>A0A9Q3ZBS0_9GAMM</name>
<dbReference type="CDD" id="cd19166">
    <property type="entry name" value="HemeO-bac"/>
    <property type="match status" value="1"/>
</dbReference>
<protein>
    <submittedName>
        <fullName evidence="1">Biliverdin-producing heme oxygenase</fullName>
    </submittedName>
</protein>
<gene>
    <name evidence="1" type="ORF">LZG35_04720</name>
</gene>
<organism evidence="1 2">
    <name type="scientific">Alloalcanivorax xenomutans</name>
    <dbReference type="NCBI Taxonomy" id="1094342"/>
    <lineage>
        <taxon>Bacteria</taxon>
        <taxon>Pseudomonadati</taxon>
        <taxon>Pseudomonadota</taxon>
        <taxon>Gammaproteobacteria</taxon>
        <taxon>Oceanospirillales</taxon>
        <taxon>Alcanivoracaceae</taxon>
        <taxon>Alloalcanivorax</taxon>
    </lineage>
</organism>
<dbReference type="RefSeq" id="WP_063140437.1">
    <property type="nucleotide sequence ID" value="NZ_CBDDTQ010000005.1"/>
</dbReference>
<evidence type="ECO:0000313" key="2">
    <source>
        <dbReference type="Proteomes" id="UP001107961"/>
    </source>
</evidence>
<comment type="caution">
    <text evidence="1">The sequence shown here is derived from an EMBL/GenBank/DDBJ whole genome shotgun (WGS) entry which is preliminary data.</text>
</comment>
<dbReference type="AlphaFoldDB" id="A0A9Q3ZBS0"/>
<dbReference type="Proteomes" id="UP001107961">
    <property type="component" value="Unassembled WGS sequence"/>
</dbReference>
<dbReference type="InterPro" id="IPR016084">
    <property type="entry name" value="Haem_Oase-like_multi-hlx"/>
</dbReference>
<dbReference type="Gene3D" id="1.20.910.10">
    <property type="entry name" value="Heme oxygenase-like"/>
    <property type="match status" value="1"/>
</dbReference>
<proteinExistence type="predicted"/>
<dbReference type="GO" id="GO:0006788">
    <property type="term" value="P:heme oxidation"/>
    <property type="evidence" value="ECO:0007669"/>
    <property type="project" value="InterPro"/>
</dbReference>
<dbReference type="EMBL" id="JAJVKT010000004">
    <property type="protein sequence ID" value="MCE7507928.1"/>
    <property type="molecule type" value="Genomic_DNA"/>
</dbReference>
<dbReference type="Pfam" id="PF01126">
    <property type="entry name" value="Heme_oxygenase"/>
    <property type="match status" value="1"/>
</dbReference>
<reference evidence="1" key="1">
    <citation type="submission" date="2022-01" db="EMBL/GenBank/DDBJ databases">
        <authorList>
            <person name="Karlyshev A.V."/>
            <person name="Jaspars M."/>
        </authorList>
    </citation>
    <scope>NUCLEOTIDE SEQUENCE</scope>
    <source>
        <strain evidence="1">AGSA3-2</strain>
    </source>
</reference>
<dbReference type="GeneID" id="94687300"/>
<accession>A0A9Q3ZBS0</accession>
<sequence>MTQADTVDIMEKPLSLCLKEGTHRIHENLDNRLSGFAPFADEQSYRRFLRMQLRLQCATAPLYQAEELQKLFPGLAARSRLLEVEADCRDLNVSDSDLSFDRLAGTTALITGMPAAVGWLYTNEGSNLGAAFLFKLARDKLGLSESHGARHLAGHPDGRGLHWKRFKAQLDALAFTEEDKAQAVRGARDAFAFVNSAVEELMADLPRPA</sequence>
<dbReference type="InterPro" id="IPR016053">
    <property type="entry name" value="Haem_Oase-like"/>
</dbReference>
<evidence type="ECO:0000313" key="1">
    <source>
        <dbReference type="EMBL" id="MCE7507928.1"/>
    </source>
</evidence>
<keyword evidence="2" id="KW-1185">Reference proteome</keyword>
<dbReference type="GO" id="GO:0004392">
    <property type="term" value="F:heme oxygenase (decyclizing) activity"/>
    <property type="evidence" value="ECO:0007669"/>
    <property type="project" value="InterPro"/>
</dbReference>
<dbReference type="SUPFAM" id="SSF48613">
    <property type="entry name" value="Heme oxygenase-like"/>
    <property type="match status" value="1"/>
</dbReference>